<dbReference type="InterPro" id="IPR041078">
    <property type="entry name" value="Plavaka"/>
</dbReference>
<evidence type="ECO:0000256" key="1">
    <source>
        <dbReference type="SAM" id="MobiDB-lite"/>
    </source>
</evidence>
<feature type="region of interest" description="Disordered" evidence="1">
    <location>
        <begin position="985"/>
        <end position="1069"/>
    </location>
</feature>
<name>A0AAD7GNR0_MYCRO</name>
<reference evidence="2" key="1">
    <citation type="submission" date="2023-03" db="EMBL/GenBank/DDBJ databases">
        <title>Massive genome expansion in bonnet fungi (Mycena s.s.) driven by repeated elements and novel gene families across ecological guilds.</title>
        <authorList>
            <consortium name="Lawrence Berkeley National Laboratory"/>
            <person name="Harder C.B."/>
            <person name="Miyauchi S."/>
            <person name="Viragh M."/>
            <person name="Kuo A."/>
            <person name="Thoen E."/>
            <person name="Andreopoulos B."/>
            <person name="Lu D."/>
            <person name="Skrede I."/>
            <person name="Drula E."/>
            <person name="Henrissat B."/>
            <person name="Morin E."/>
            <person name="Kohler A."/>
            <person name="Barry K."/>
            <person name="LaButti K."/>
            <person name="Morin E."/>
            <person name="Salamov A."/>
            <person name="Lipzen A."/>
            <person name="Mereny Z."/>
            <person name="Hegedus B."/>
            <person name="Baldrian P."/>
            <person name="Stursova M."/>
            <person name="Weitz H."/>
            <person name="Taylor A."/>
            <person name="Grigoriev I.V."/>
            <person name="Nagy L.G."/>
            <person name="Martin F."/>
            <person name="Kauserud H."/>
        </authorList>
    </citation>
    <scope>NUCLEOTIDE SEQUENCE</scope>
    <source>
        <strain evidence="2">CBHHK067</strain>
    </source>
</reference>
<feature type="region of interest" description="Disordered" evidence="1">
    <location>
        <begin position="606"/>
        <end position="639"/>
    </location>
</feature>
<dbReference type="EMBL" id="JARKIE010000012">
    <property type="protein sequence ID" value="KAJ7703532.1"/>
    <property type="molecule type" value="Genomic_DNA"/>
</dbReference>
<keyword evidence="3" id="KW-1185">Reference proteome</keyword>
<feature type="compositionally biased region" description="Acidic residues" evidence="1">
    <location>
        <begin position="1004"/>
        <end position="1069"/>
    </location>
</feature>
<dbReference type="Pfam" id="PF18759">
    <property type="entry name" value="Plavaka"/>
    <property type="match status" value="1"/>
</dbReference>
<protein>
    <submittedName>
        <fullName evidence="2">Uncharacterized protein</fullName>
    </submittedName>
</protein>
<dbReference type="AlphaFoldDB" id="A0AAD7GNR0"/>
<feature type="compositionally biased region" description="Basic and acidic residues" evidence="1">
    <location>
        <begin position="16"/>
        <end position="27"/>
    </location>
</feature>
<gene>
    <name evidence="2" type="ORF">B0H17DRAFT_922040</name>
</gene>
<accession>A0AAD7GNR0</accession>
<feature type="compositionally biased region" description="Pro residues" evidence="1">
    <location>
        <begin position="629"/>
        <end position="639"/>
    </location>
</feature>
<evidence type="ECO:0000313" key="2">
    <source>
        <dbReference type="EMBL" id="KAJ7703532.1"/>
    </source>
</evidence>
<dbReference type="Proteomes" id="UP001221757">
    <property type="component" value="Unassembled WGS sequence"/>
</dbReference>
<feature type="region of interest" description="Disordered" evidence="1">
    <location>
        <begin position="16"/>
        <end position="55"/>
    </location>
</feature>
<sequence>MRTACNRFGILREYPHRPSYDPDRLVQPDDLANVYAPPADVEAQSLESKEDQPPPPWPFANMSIYRLMRWANTGSNSKSEGEITRLADEVINTPDFDPADLAGFNAHRENRVFDAAEKAARLNGEPWMKDGWKEASVVIELPDGVRNAPPRKFSVLGLHYRPIVEVIKAAFAEATALQFHLAPFRRYRTSAGGTEERVYDEVYASDAWLEAHNSLQKSPREPDCKLERVIAGLMWWSDSTHLANFGTAKAWPLYLYFANLSKYVRARPTSGACHQVAYFPSLPDSINDFISSFVKGKSRQASLLTHCRRELMHQVWKLMLDEEFIHAYQHGIVIQCVDGVWRRVYPRIFTYSADYPEKVLLATIRDKGYCPCPRCLIPKKNFDKMGLVHDLRARISLARTYFWNKVQAARNLIYNVGMAIGNIRINDILQEFSLVPTINAFAEKLGCFGFDLHPMLVVDHLHEWSLGVWKATFSHIIRVLYAAVPSGKAVADLNARFRQIPSFGRGTVRRFCSNASEMKKLAGHNYDNLLVNIIPCIEGLLPEPFNSRLLTTLFRMSEWNALAKLRMHTDTTLVYFGVTTTVMGRELRSFASTTQAEYKTVELPGETASRARRTASARKKAVAANPAAPSAPPAPPPPSRGKFLNLFTYKFHALGDYVSTIRLFGTSDSYSTQTGELAHRFVKRLYGRTNKNNATKQITRLERRDTRLRRASYSAADPRNQVRGFSDNDPTLYTGLDVHHQISKLRKGPINVLKFVQENSHDPAKKEHLLSRLLTRDFDGDEAEYSEAQRNTVKIVQGKIYPVQTMRVNFTTYDMRRDQDIINSRSHANVMVLSPETTANSHPFWYARVLGIFHLEVIHSGPESRNGAVQHMEFLWVRWYGTEPGYRSGFKAARLPKIGFVPDTDDYAFGFLDPSLVLRGCHLVPAFAGIRTTALLSLLPGQASSARAPGEEDDWENFYVIIWVDRDMFMRYLGDAAGHIAHRESNETDAGADIPPPEVVDIPVADEEDPPEDEPEEVPGAEDSDDAMDDDGGDEDVQSDAEDEGDDGELEGYESDEEFQFDDEGFIDI</sequence>
<proteinExistence type="predicted"/>
<comment type="caution">
    <text evidence="2">The sequence shown here is derived from an EMBL/GenBank/DDBJ whole genome shotgun (WGS) entry which is preliminary data.</text>
</comment>
<organism evidence="2 3">
    <name type="scientific">Mycena rosella</name>
    <name type="common">Pink bonnet</name>
    <name type="synonym">Agaricus rosellus</name>
    <dbReference type="NCBI Taxonomy" id="1033263"/>
    <lineage>
        <taxon>Eukaryota</taxon>
        <taxon>Fungi</taxon>
        <taxon>Dikarya</taxon>
        <taxon>Basidiomycota</taxon>
        <taxon>Agaricomycotina</taxon>
        <taxon>Agaricomycetes</taxon>
        <taxon>Agaricomycetidae</taxon>
        <taxon>Agaricales</taxon>
        <taxon>Marasmiineae</taxon>
        <taxon>Mycenaceae</taxon>
        <taxon>Mycena</taxon>
    </lineage>
</organism>
<evidence type="ECO:0000313" key="3">
    <source>
        <dbReference type="Proteomes" id="UP001221757"/>
    </source>
</evidence>
<feature type="compositionally biased region" description="Basic residues" evidence="1">
    <location>
        <begin position="610"/>
        <end position="621"/>
    </location>
</feature>